<dbReference type="GO" id="GO:0007411">
    <property type="term" value="P:axon guidance"/>
    <property type="evidence" value="ECO:0007669"/>
    <property type="project" value="TreeGrafter"/>
</dbReference>
<dbReference type="GeneID" id="36384518"/>
<reference evidence="7" key="3">
    <citation type="submission" date="2020-12" db="UniProtKB">
        <authorList>
            <consortium name="WormBaseParasite"/>
        </authorList>
    </citation>
    <scope>IDENTIFICATION</scope>
</reference>
<reference evidence="5" key="2">
    <citation type="submission" date="2014-09" db="EMBL/GenBank/DDBJ databases">
        <authorList>
            <person name="Aslett A.Martin."/>
        </authorList>
    </citation>
    <scope>NUCLEOTIDE SEQUENCE</scope>
    <source>
        <strain evidence="5">ED321 Heterogonic</strain>
    </source>
</reference>
<sequence>MMIKYLLLFILILHPITGISTRIPHVLNLSVGQVADINIEGHKLHLDLTNPKNKHITRFIGLYENNLIILPQTEDIGIHYITLTNINTGINHNLKINVEKEKNNCGDNELEQLWLDILPDINKKDNLKRRSEAIKTLNSIGKGQVSSIRLFKNMEELNAVRTMISDTGDTDFPVDEPIITMKLACSDRDVAEVMDVMAEIEDIYSKAALMRGFMHFDENNDIETTTLSLRTTRKIDNPPVKVQSLTSYECKRGIICEIHLPKDLFIDEEDGDTTKLSLSVDLSDFKKTNNNDEIDRNPDNFMTVHNESLLIIGVPIIEGLYNFRIIAKDKLGQSAAVAFSINVHNPGSYTHEYVLTLDKSVDRLLETPDVLIGFVKKISQAIGDKKYNHIMINNITPKGAQSIVSWSNTTLNNVICHHKKIENILHTMVTPTGKRPLTKFIKAVGSSYHVRDVSLNLLNTCARKSPNNINNNGNNSDVTVTKEDEKAFITSGFFVPFLIAIVTLFIFTACLMIVYVMVKIKSKNEKKSTDFISKGLPVVFPEEVSNDDTDVSVNTPMLIKEERAPLNVTLHDNPLYRAPLGTTIGDGQRECSTITGTSSASKSGQQSNLTGLGSQRQPPPYIAP</sequence>
<feature type="transmembrane region" description="Helical" evidence="2">
    <location>
        <begin position="493"/>
        <end position="518"/>
    </location>
</feature>
<keyword evidence="2" id="KW-0472">Membrane</keyword>
<accession>A0A090KWX4</accession>
<dbReference type="InterPro" id="IPR015919">
    <property type="entry name" value="Cadherin-like_sf"/>
</dbReference>
<dbReference type="GO" id="GO:0005509">
    <property type="term" value="F:calcium ion binding"/>
    <property type="evidence" value="ECO:0007669"/>
    <property type="project" value="InterPro"/>
</dbReference>
<feature type="region of interest" description="Disordered" evidence="1">
    <location>
        <begin position="587"/>
        <end position="624"/>
    </location>
</feature>
<name>A0A090KWX4_STRRB</name>
<evidence type="ECO:0000313" key="5">
    <source>
        <dbReference type="EMBL" id="CEF59707.1"/>
    </source>
</evidence>
<evidence type="ECO:0000256" key="1">
    <source>
        <dbReference type="SAM" id="MobiDB-lite"/>
    </source>
</evidence>
<feature type="signal peptide" evidence="3">
    <location>
        <begin position="1"/>
        <end position="18"/>
    </location>
</feature>
<protein>
    <submittedName>
        <fullName evidence="5 7">Dystroglycan</fullName>
    </submittedName>
</protein>
<keyword evidence="2" id="KW-1133">Transmembrane helix</keyword>
<evidence type="ECO:0000313" key="6">
    <source>
        <dbReference type="Proteomes" id="UP000035682"/>
    </source>
</evidence>
<dbReference type="RefSeq" id="XP_024498918.1">
    <property type="nucleotide sequence ID" value="XM_024649141.1"/>
</dbReference>
<dbReference type="PROSITE" id="PS51699">
    <property type="entry name" value="SEA_DG"/>
    <property type="match status" value="1"/>
</dbReference>
<feature type="chain" id="PRO_5015030203" evidence="3">
    <location>
        <begin position="19"/>
        <end position="624"/>
    </location>
</feature>
<dbReference type="Pfam" id="PF05454">
    <property type="entry name" value="DAG1"/>
    <property type="match status" value="1"/>
</dbReference>
<dbReference type="AlphaFoldDB" id="A0A090KWX4"/>
<reference evidence="6" key="1">
    <citation type="submission" date="2014-09" db="EMBL/GenBank/DDBJ databases">
        <authorList>
            <person name="Martin A.A."/>
        </authorList>
    </citation>
    <scope>NUCLEOTIDE SEQUENCE</scope>
    <source>
        <strain evidence="6">ED321</strain>
    </source>
</reference>
<evidence type="ECO:0000313" key="8">
    <source>
        <dbReference type="WormBase" id="SRAE_X000145300"/>
    </source>
</evidence>
<proteinExistence type="predicted"/>
<dbReference type="GO" id="GO:0016011">
    <property type="term" value="C:dystroglycan complex"/>
    <property type="evidence" value="ECO:0007669"/>
    <property type="project" value="TreeGrafter"/>
</dbReference>
<dbReference type="OMA" id="RGMMCEY"/>
<dbReference type="EMBL" id="LN609396">
    <property type="protein sequence ID" value="CEF59707.1"/>
    <property type="molecule type" value="Genomic_DNA"/>
</dbReference>
<organism evidence="5">
    <name type="scientific">Strongyloides ratti</name>
    <name type="common">Parasitic roundworm</name>
    <dbReference type="NCBI Taxonomy" id="34506"/>
    <lineage>
        <taxon>Eukaryota</taxon>
        <taxon>Metazoa</taxon>
        <taxon>Ecdysozoa</taxon>
        <taxon>Nematoda</taxon>
        <taxon>Chromadorea</taxon>
        <taxon>Rhabditida</taxon>
        <taxon>Tylenchina</taxon>
        <taxon>Panagrolaimomorpha</taxon>
        <taxon>Strongyloidoidea</taxon>
        <taxon>Strongyloididae</taxon>
        <taxon>Strongyloides</taxon>
    </lineage>
</organism>
<dbReference type="WBParaSite" id="SRAE_X000145300.1">
    <property type="protein sequence ID" value="SRAE_X000145300.1"/>
    <property type="gene ID" value="WBGene00267024"/>
</dbReference>
<dbReference type="Proteomes" id="UP000035682">
    <property type="component" value="Unplaced"/>
</dbReference>
<dbReference type="GO" id="GO:0043236">
    <property type="term" value="F:laminin binding"/>
    <property type="evidence" value="ECO:0007669"/>
    <property type="project" value="TreeGrafter"/>
</dbReference>
<evidence type="ECO:0000259" key="4">
    <source>
        <dbReference type="PROSITE" id="PS51699"/>
    </source>
</evidence>
<dbReference type="PANTHER" id="PTHR21559">
    <property type="entry name" value="DYSTROGLYCAN-RELATED"/>
    <property type="match status" value="1"/>
</dbReference>
<evidence type="ECO:0000256" key="2">
    <source>
        <dbReference type="SAM" id="Phobius"/>
    </source>
</evidence>
<keyword evidence="6" id="KW-1185">Reference proteome</keyword>
<dbReference type="InterPro" id="IPR030398">
    <property type="entry name" value="SEA_DG_dom"/>
</dbReference>
<dbReference type="GO" id="GO:0021675">
    <property type="term" value="P:nerve development"/>
    <property type="evidence" value="ECO:0007669"/>
    <property type="project" value="TreeGrafter"/>
</dbReference>
<dbReference type="OrthoDB" id="5990676at2759"/>
<dbReference type="CTD" id="36384518"/>
<dbReference type="GO" id="GO:0002009">
    <property type="term" value="P:morphogenesis of an epithelium"/>
    <property type="evidence" value="ECO:0007669"/>
    <property type="project" value="TreeGrafter"/>
</dbReference>
<dbReference type="WormBase" id="SRAE_X000145300">
    <property type="protein sequence ID" value="SRP08932"/>
    <property type="gene ID" value="WBGene00267024"/>
</dbReference>
<dbReference type="InterPro" id="IPR008465">
    <property type="entry name" value="DAG1_C"/>
</dbReference>
<evidence type="ECO:0000256" key="3">
    <source>
        <dbReference type="SAM" id="SignalP"/>
    </source>
</evidence>
<dbReference type="GO" id="GO:0042383">
    <property type="term" value="C:sarcolemma"/>
    <property type="evidence" value="ECO:0007669"/>
    <property type="project" value="TreeGrafter"/>
</dbReference>
<gene>
    <name evidence="5 7 8" type="ORF">SRAE_X000145300</name>
</gene>
<keyword evidence="3" id="KW-0732">Signal</keyword>
<feature type="compositionally biased region" description="Polar residues" evidence="1">
    <location>
        <begin position="590"/>
        <end position="616"/>
    </location>
</feature>
<dbReference type="PANTHER" id="PTHR21559:SF21">
    <property type="entry name" value="DYSTROGLYCAN 1"/>
    <property type="match status" value="1"/>
</dbReference>
<feature type="domain" description="Peptidase S72" evidence="4">
    <location>
        <begin position="348"/>
        <end position="460"/>
    </location>
</feature>
<evidence type="ECO:0000313" key="7">
    <source>
        <dbReference type="WBParaSite" id="SRAE_X000145300.1"/>
    </source>
</evidence>
<dbReference type="SUPFAM" id="SSF49313">
    <property type="entry name" value="Cadherin-like"/>
    <property type="match status" value="1"/>
</dbReference>
<keyword evidence="2" id="KW-0812">Transmembrane</keyword>